<dbReference type="Proteomes" id="UP000260812">
    <property type="component" value="Unassembled WGS sequence"/>
</dbReference>
<dbReference type="AlphaFoldDB" id="A0A3E3IDB3"/>
<dbReference type="Gene3D" id="3.60.40.10">
    <property type="entry name" value="PPM-type phosphatase domain"/>
    <property type="match status" value="1"/>
</dbReference>
<evidence type="ECO:0000259" key="2">
    <source>
        <dbReference type="SMART" id="SM00331"/>
    </source>
</evidence>
<dbReference type="Pfam" id="PF07228">
    <property type="entry name" value="SpoIIE"/>
    <property type="match status" value="1"/>
</dbReference>
<dbReference type="EMBL" id="QVLV01000001">
    <property type="protein sequence ID" value="RGE65047.1"/>
    <property type="molecule type" value="Genomic_DNA"/>
</dbReference>
<dbReference type="GO" id="GO:0016791">
    <property type="term" value="F:phosphatase activity"/>
    <property type="evidence" value="ECO:0007669"/>
    <property type="project" value="TreeGrafter"/>
</dbReference>
<evidence type="ECO:0000313" key="4">
    <source>
        <dbReference type="Proteomes" id="UP000260812"/>
    </source>
</evidence>
<dbReference type="GeneID" id="97985608"/>
<gene>
    <name evidence="3" type="ORF">DXC51_01590</name>
</gene>
<organism evidence="3 4">
    <name type="scientific">Eisenbergiella massiliensis</name>
    <dbReference type="NCBI Taxonomy" id="1720294"/>
    <lineage>
        <taxon>Bacteria</taxon>
        <taxon>Bacillati</taxon>
        <taxon>Bacillota</taxon>
        <taxon>Clostridia</taxon>
        <taxon>Lachnospirales</taxon>
        <taxon>Lachnospiraceae</taxon>
        <taxon>Eisenbergiella</taxon>
    </lineage>
</organism>
<name>A0A3E3IDB3_9FIRM</name>
<dbReference type="InterPro" id="IPR036457">
    <property type="entry name" value="PPM-type-like_dom_sf"/>
</dbReference>
<dbReference type="PANTHER" id="PTHR43156">
    <property type="entry name" value="STAGE II SPORULATION PROTEIN E-RELATED"/>
    <property type="match status" value="1"/>
</dbReference>
<sequence>MKSRDTAGAAQSGYLLEYGRRKIRVCADTFQNLAQIFGEDEEEAQGEDGADARQARAVYMMRKRLAEGRQLFAGNLKEMADMMNHVADESVRFISLGNRRQKQIMKGLLGEGLVARDIYLVQKGDGRMELSILLSTKGRASRTVEEAADYLSVLLDMRLMSARRNPFFIGQDPVCFFFEEEPFYCYMTGTARAAKETEEVSGDNFAFFEADDGNFTIVLSDGMGSGEEACRDSEAVADMTETMLEAGLPLEMAVQLVNSAVASEGKEGNMPTLDLCSVDLYEGSCRFMKTGAAASFIKRGSIVEKIDGGTLPLGAFGHAQPRPVECQLMDGDYIIMLSDGMTEGWPGEDGEERLETLLGCIGSVSPAEIANTMMKYAIEQCQGRIRDDMTVLAAGIWERNRE</sequence>
<protein>
    <recommendedName>
        <fullName evidence="2">PPM-type phosphatase domain-containing protein</fullName>
    </recommendedName>
</protein>
<accession>A0A3E3IDB3</accession>
<dbReference type="RefSeq" id="WP_117543459.1">
    <property type="nucleotide sequence ID" value="NZ_JBKUNB010000013.1"/>
</dbReference>
<proteinExistence type="predicted"/>
<comment type="caution">
    <text evidence="3">The sequence shown here is derived from an EMBL/GenBank/DDBJ whole genome shotgun (WGS) entry which is preliminary data.</text>
</comment>
<evidence type="ECO:0000313" key="3">
    <source>
        <dbReference type="EMBL" id="RGE65047.1"/>
    </source>
</evidence>
<dbReference type="InterPro" id="IPR001932">
    <property type="entry name" value="PPM-type_phosphatase-like_dom"/>
</dbReference>
<dbReference type="SMART" id="SM00331">
    <property type="entry name" value="PP2C_SIG"/>
    <property type="match status" value="1"/>
</dbReference>
<keyword evidence="4" id="KW-1185">Reference proteome</keyword>
<reference evidence="3" key="1">
    <citation type="submission" date="2018-08" db="EMBL/GenBank/DDBJ databases">
        <title>A genome reference for cultivated species of the human gut microbiota.</title>
        <authorList>
            <person name="Zou Y."/>
            <person name="Xue W."/>
            <person name="Luo G."/>
        </authorList>
    </citation>
    <scope>NUCLEOTIDE SEQUENCE [LARGE SCALE GENOMIC DNA]</scope>
    <source>
        <strain evidence="3">TF05-5AC</strain>
    </source>
</reference>
<feature type="domain" description="PPM-type phosphatase" evidence="2">
    <location>
        <begin position="185"/>
        <end position="396"/>
    </location>
</feature>
<keyword evidence="1" id="KW-0378">Hydrolase</keyword>
<dbReference type="PANTHER" id="PTHR43156:SF2">
    <property type="entry name" value="STAGE II SPORULATION PROTEIN E"/>
    <property type="match status" value="1"/>
</dbReference>
<evidence type="ECO:0000256" key="1">
    <source>
        <dbReference type="ARBA" id="ARBA00022801"/>
    </source>
</evidence>
<dbReference type="SUPFAM" id="SSF81606">
    <property type="entry name" value="PP2C-like"/>
    <property type="match status" value="1"/>
</dbReference>
<dbReference type="InterPro" id="IPR052016">
    <property type="entry name" value="Bact_Sigma-Reg"/>
</dbReference>